<organism evidence="1 2">
    <name type="scientific">Candidatus Blautia faecavium</name>
    <dbReference type="NCBI Taxonomy" id="2838487"/>
    <lineage>
        <taxon>Bacteria</taxon>
        <taxon>Bacillati</taxon>
        <taxon>Bacillota</taxon>
        <taxon>Clostridia</taxon>
        <taxon>Lachnospirales</taxon>
        <taxon>Lachnospiraceae</taxon>
        <taxon>Blautia</taxon>
    </lineage>
</organism>
<name>A0A9D2LR18_9FIRM</name>
<gene>
    <name evidence="1" type="ORF">IAA06_01660</name>
</gene>
<accession>A0A9D2LR18</accession>
<proteinExistence type="predicted"/>
<evidence type="ECO:0000313" key="2">
    <source>
        <dbReference type="Proteomes" id="UP000823842"/>
    </source>
</evidence>
<feature type="non-terminal residue" evidence="1">
    <location>
        <position position="111"/>
    </location>
</feature>
<dbReference type="AlphaFoldDB" id="A0A9D2LR18"/>
<protein>
    <submittedName>
        <fullName evidence="1">Uncharacterized protein</fullName>
    </submittedName>
</protein>
<dbReference type="EMBL" id="DWYZ01000041">
    <property type="protein sequence ID" value="HJB27489.1"/>
    <property type="molecule type" value="Genomic_DNA"/>
</dbReference>
<evidence type="ECO:0000313" key="1">
    <source>
        <dbReference type="EMBL" id="HJB27489.1"/>
    </source>
</evidence>
<comment type="caution">
    <text evidence="1">The sequence shown here is derived from an EMBL/GenBank/DDBJ whole genome shotgun (WGS) entry which is preliminary data.</text>
</comment>
<reference evidence="1" key="2">
    <citation type="submission" date="2021-04" db="EMBL/GenBank/DDBJ databases">
        <authorList>
            <person name="Gilroy R."/>
        </authorList>
    </citation>
    <scope>NUCLEOTIDE SEQUENCE</scope>
    <source>
        <strain evidence="1">ChiSjej1B19-5720</strain>
    </source>
</reference>
<sequence>MTREDRIEMTYCFRVHISESVHAKIFMEFAVLIIRSRFYTCLKELFPKRFLSIGSKESRLTDKQRAELTARFNREQQDSRGFLNFQGFRFYIDFHFIKIHLSYFQNSGDGT</sequence>
<dbReference type="Proteomes" id="UP000823842">
    <property type="component" value="Unassembled WGS sequence"/>
</dbReference>
<reference evidence="1" key="1">
    <citation type="journal article" date="2021" name="PeerJ">
        <title>Extensive microbial diversity within the chicken gut microbiome revealed by metagenomics and culture.</title>
        <authorList>
            <person name="Gilroy R."/>
            <person name="Ravi A."/>
            <person name="Getino M."/>
            <person name="Pursley I."/>
            <person name="Horton D.L."/>
            <person name="Alikhan N.F."/>
            <person name="Baker D."/>
            <person name="Gharbi K."/>
            <person name="Hall N."/>
            <person name="Watson M."/>
            <person name="Adriaenssens E.M."/>
            <person name="Foster-Nyarko E."/>
            <person name="Jarju S."/>
            <person name="Secka A."/>
            <person name="Antonio M."/>
            <person name="Oren A."/>
            <person name="Chaudhuri R.R."/>
            <person name="La Ragione R."/>
            <person name="Hildebrand F."/>
            <person name="Pallen M.J."/>
        </authorList>
    </citation>
    <scope>NUCLEOTIDE SEQUENCE</scope>
    <source>
        <strain evidence="1">ChiSjej1B19-5720</strain>
    </source>
</reference>